<dbReference type="InterPro" id="IPR023214">
    <property type="entry name" value="HAD_sf"/>
</dbReference>
<name>A0A1G7NMB4_PSEOR</name>
<dbReference type="SUPFAM" id="SSF56784">
    <property type="entry name" value="HAD-like"/>
    <property type="match status" value="1"/>
</dbReference>
<dbReference type="NCBIfam" id="TIGR01509">
    <property type="entry name" value="HAD-SF-IA-v3"/>
    <property type="match status" value="1"/>
</dbReference>
<organism evidence="1 2">
    <name type="scientific">Pseudonocardia oroxyli</name>
    <dbReference type="NCBI Taxonomy" id="366584"/>
    <lineage>
        <taxon>Bacteria</taxon>
        <taxon>Bacillati</taxon>
        <taxon>Actinomycetota</taxon>
        <taxon>Actinomycetes</taxon>
        <taxon>Pseudonocardiales</taxon>
        <taxon>Pseudonocardiaceae</taxon>
        <taxon>Pseudonocardia</taxon>
    </lineage>
</organism>
<dbReference type="Gene3D" id="3.40.50.1000">
    <property type="entry name" value="HAD superfamily/HAD-like"/>
    <property type="match status" value="1"/>
</dbReference>
<evidence type="ECO:0000313" key="1">
    <source>
        <dbReference type="EMBL" id="SDF75153.1"/>
    </source>
</evidence>
<gene>
    <name evidence="1" type="ORF">SAMN05216377_106285</name>
</gene>
<dbReference type="InterPro" id="IPR006439">
    <property type="entry name" value="HAD-SF_hydro_IA"/>
</dbReference>
<dbReference type="InterPro" id="IPR036412">
    <property type="entry name" value="HAD-like_sf"/>
</dbReference>
<dbReference type="PANTHER" id="PTHR43611">
    <property type="entry name" value="ALPHA-D-GLUCOSE 1-PHOSPHATE PHOSPHATASE"/>
    <property type="match status" value="1"/>
</dbReference>
<dbReference type="Proteomes" id="UP000198967">
    <property type="component" value="Unassembled WGS sequence"/>
</dbReference>
<evidence type="ECO:0000313" key="2">
    <source>
        <dbReference type="Proteomes" id="UP000198967"/>
    </source>
</evidence>
<dbReference type="EMBL" id="FNBE01000006">
    <property type="protein sequence ID" value="SDF75153.1"/>
    <property type="molecule type" value="Genomic_DNA"/>
</dbReference>
<proteinExistence type="predicted"/>
<accession>A0A1G7NMB4</accession>
<dbReference type="Pfam" id="PF00702">
    <property type="entry name" value="Hydrolase"/>
    <property type="match status" value="1"/>
</dbReference>
<dbReference type="AlphaFoldDB" id="A0A1G7NMB4"/>
<protein>
    <submittedName>
        <fullName evidence="1">Haloacid dehalogenase superfamily, subfamily IA, variant 3 with third motif having DD or ED</fullName>
    </submittedName>
</protein>
<reference evidence="1 2" key="1">
    <citation type="submission" date="2016-10" db="EMBL/GenBank/DDBJ databases">
        <authorList>
            <person name="de Groot N.N."/>
        </authorList>
    </citation>
    <scope>NUCLEOTIDE SEQUENCE [LARGE SCALE GENOMIC DNA]</scope>
    <source>
        <strain evidence="1 2">CGMCC 4.3143</strain>
    </source>
</reference>
<keyword evidence="2" id="KW-1185">Reference proteome</keyword>
<sequence>MAGVRGLILDYGGVLTDGPAMAALPGRARAAGLRVALLSDAHAVPDELAGQFDAVVLGGRGGARKPDPEAFRRAAAQLGLEPGDCVVVDDLPVNVRGAVAAGAVGVRHTDAESTVSELGILFDW</sequence>
<dbReference type="PANTHER" id="PTHR43611:SF3">
    <property type="entry name" value="FLAVIN MONONUCLEOTIDE HYDROLASE 1, CHLOROPLATIC"/>
    <property type="match status" value="1"/>
</dbReference>
<dbReference type="STRING" id="366584.SAMN05216377_106285"/>